<evidence type="ECO:0000259" key="3">
    <source>
        <dbReference type="Pfam" id="PF10907"/>
    </source>
</evidence>
<dbReference type="AlphaFoldDB" id="A0AA88JQ35"/>
<gene>
    <name evidence="4" type="ORF">DXM27_24900</name>
</gene>
<name>A0AA88JQ35_RHIRH</name>
<proteinExistence type="predicted"/>
<dbReference type="NCBIfam" id="TIGR04361">
    <property type="entry name" value="TrbK_Ti"/>
    <property type="match status" value="1"/>
</dbReference>
<feature type="domain" description="Type IV conjugative transfer protein TrbJ/K C-terminal" evidence="3">
    <location>
        <begin position="1"/>
        <end position="72"/>
    </location>
</feature>
<comment type="caution">
    <text evidence="4">The sequence shown here is derived from an EMBL/GenBank/DDBJ whole genome shotgun (WGS) entry which is preliminary data.</text>
</comment>
<evidence type="ECO:0000256" key="1">
    <source>
        <dbReference type="SAM" id="MobiDB-lite"/>
    </source>
</evidence>
<dbReference type="InterPro" id="IPR020065">
    <property type="entry name" value="Conjugal_tfr_protein_TrbK"/>
</dbReference>
<reference evidence="4 5" key="1">
    <citation type="submission" date="2018-08" db="EMBL/GenBank/DDBJ databases">
        <title>Crown Gall in kiwifruit.</title>
        <authorList>
            <person name="Visnovsky S.B."/>
            <person name="Pitman A.R."/>
        </authorList>
    </citation>
    <scope>NUCLEOTIDE SEQUENCE [LARGE SCALE GENOMIC DNA]</scope>
    <source>
        <strain evidence="4 5">SBV_302_78_2</strain>
    </source>
</reference>
<evidence type="ECO:0000313" key="5">
    <source>
        <dbReference type="Proteomes" id="UP000473658"/>
    </source>
</evidence>
<dbReference type="Pfam" id="PF10907">
    <property type="entry name" value="DUF2749"/>
    <property type="match status" value="1"/>
</dbReference>
<sequence>MSARILIALGVAGAVAFGSGMIVWVLVQPGATTETSTGTSGSDAAQREHRERFFGGNPDGDVHGGQEMKPRW</sequence>
<evidence type="ECO:0000313" key="4">
    <source>
        <dbReference type="EMBL" id="KAA3498016.1"/>
    </source>
</evidence>
<keyword evidence="2" id="KW-1133">Transmembrane helix</keyword>
<feature type="transmembrane region" description="Helical" evidence="2">
    <location>
        <begin position="6"/>
        <end position="27"/>
    </location>
</feature>
<dbReference type="RefSeq" id="WP_149901671.1">
    <property type="nucleotide sequence ID" value="NZ_QRFF01000011.1"/>
</dbReference>
<keyword evidence="2" id="KW-0472">Membrane</keyword>
<feature type="compositionally biased region" description="Basic and acidic residues" evidence="1">
    <location>
        <begin position="60"/>
        <end position="72"/>
    </location>
</feature>
<organism evidence="4 5">
    <name type="scientific">Rhizobium rhizogenes</name>
    <name type="common">Agrobacterium rhizogenes</name>
    <dbReference type="NCBI Taxonomy" id="359"/>
    <lineage>
        <taxon>Bacteria</taxon>
        <taxon>Pseudomonadati</taxon>
        <taxon>Pseudomonadota</taxon>
        <taxon>Alphaproteobacteria</taxon>
        <taxon>Hyphomicrobiales</taxon>
        <taxon>Rhizobiaceae</taxon>
        <taxon>Rhizobium/Agrobacterium group</taxon>
        <taxon>Rhizobium</taxon>
    </lineage>
</organism>
<dbReference type="InterPro" id="IPR024475">
    <property type="entry name" value="TrbJ/K_C"/>
</dbReference>
<evidence type="ECO:0000256" key="2">
    <source>
        <dbReference type="SAM" id="Phobius"/>
    </source>
</evidence>
<dbReference type="EMBL" id="QRFF01000011">
    <property type="protein sequence ID" value="KAA3498016.1"/>
    <property type="molecule type" value="Genomic_DNA"/>
</dbReference>
<accession>A0AA88JQ35</accession>
<dbReference type="Proteomes" id="UP000473658">
    <property type="component" value="Unassembled WGS sequence"/>
</dbReference>
<feature type="region of interest" description="Disordered" evidence="1">
    <location>
        <begin position="51"/>
        <end position="72"/>
    </location>
</feature>
<keyword evidence="2" id="KW-0812">Transmembrane</keyword>
<protein>
    <submittedName>
        <fullName evidence="4">Entry exclusion protein TrbK</fullName>
    </submittedName>
</protein>